<feature type="non-terminal residue" evidence="1">
    <location>
        <position position="1"/>
    </location>
</feature>
<comment type="caution">
    <text evidence="1">The sequence shown here is derived from an EMBL/GenBank/DDBJ whole genome shotgun (WGS) entry which is preliminary data.</text>
</comment>
<accession>A0A9D9DR33</accession>
<organism evidence="1 2">
    <name type="scientific">Candidatus Scatousia excrementipullorum</name>
    <dbReference type="NCBI Taxonomy" id="2840936"/>
    <lineage>
        <taxon>Bacteria</taxon>
        <taxon>Candidatus Scatousia</taxon>
    </lineage>
</organism>
<evidence type="ECO:0000313" key="2">
    <source>
        <dbReference type="Proteomes" id="UP000823632"/>
    </source>
</evidence>
<evidence type="ECO:0000313" key="1">
    <source>
        <dbReference type="EMBL" id="MBO8431310.1"/>
    </source>
</evidence>
<reference evidence="1" key="1">
    <citation type="submission" date="2020-10" db="EMBL/GenBank/DDBJ databases">
        <authorList>
            <person name="Gilroy R."/>
        </authorList>
    </citation>
    <scope>NUCLEOTIDE SEQUENCE</scope>
    <source>
        <strain evidence="1">10192</strain>
    </source>
</reference>
<dbReference type="EMBL" id="JADIND010000175">
    <property type="protein sequence ID" value="MBO8431310.1"/>
    <property type="molecule type" value="Genomic_DNA"/>
</dbReference>
<dbReference type="AlphaFoldDB" id="A0A9D9DR33"/>
<proteinExistence type="predicted"/>
<dbReference type="Proteomes" id="UP000823632">
    <property type="component" value="Unassembled WGS sequence"/>
</dbReference>
<name>A0A9D9DR33_9BACT</name>
<gene>
    <name evidence="1" type="ORF">IAC76_07980</name>
</gene>
<reference evidence="1" key="2">
    <citation type="journal article" date="2021" name="PeerJ">
        <title>Extensive microbial diversity within the chicken gut microbiome revealed by metagenomics and culture.</title>
        <authorList>
            <person name="Gilroy R."/>
            <person name="Ravi A."/>
            <person name="Getino M."/>
            <person name="Pursley I."/>
            <person name="Horton D.L."/>
            <person name="Alikhan N.F."/>
            <person name="Baker D."/>
            <person name="Gharbi K."/>
            <person name="Hall N."/>
            <person name="Watson M."/>
            <person name="Adriaenssens E.M."/>
            <person name="Foster-Nyarko E."/>
            <person name="Jarju S."/>
            <person name="Secka A."/>
            <person name="Antonio M."/>
            <person name="Oren A."/>
            <person name="Chaudhuri R.R."/>
            <person name="La Ragione R."/>
            <person name="Hildebrand F."/>
            <person name="Pallen M.J."/>
        </authorList>
    </citation>
    <scope>NUCLEOTIDE SEQUENCE</scope>
    <source>
        <strain evidence="1">10192</strain>
    </source>
</reference>
<sequence>YHALLIALKLGVKPLAVNYDAKVTGLAYDAMIPLVTMKGEEDFSEAFDKMKALDRNKLLEFANSKQFDWSKFDKIILS</sequence>
<protein>
    <submittedName>
        <fullName evidence="1">Uncharacterized protein</fullName>
    </submittedName>
</protein>